<dbReference type="InterPro" id="IPR011727">
    <property type="entry name" value="CHP02117"/>
</dbReference>
<proteinExistence type="predicted"/>
<comment type="caution">
    <text evidence="1">The sequence shown here is derived from an EMBL/GenBank/DDBJ whole genome shotgun (WGS) entry which is preliminary data.</text>
</comment>
<gene>
    <name evidence="1" type="ORF">D2V07_01920</name>
</gene>
<protein>
    <submittedName>
        <fullName evidence="1">DUF2459 domain-containing protein</fullName>
    </submittedName>
</protein>
<dbReference type="Proteomes" id="UP000286576">
    <property type="component" value="Unassembled WGS sequence"/>
</dbReference>
<reference evidence="1 2" key="1">
    <citation type="submission" date="2018-08" db="EMBL/GenBank/DDBJ databases">
        <title>Erythrobacter zhengii sp.nov., a bacterium isolated from deep-sea sediment.</title>
        <authorList>
            <person name="Fang C."/>
            <person name="Wu Y.-H."/>
            <person name="Sun C."/>
            <person name="Wang H."/>
            <person name="Cheng H."/>
            <person name="Meng F.-X."/>
            <person name="Wang C.-S."/>
            <person name="Xu X.-W."/>
        </authorList>
    </citation>
    <scope>NUCLEOTIDE SEQUENCE [LARGE SCALE GENOMIC DNA]</scope>
    <source>
        <strain evidence="1 2">V18</strain>
    </source>
</reference>
<dbReference type="AlphaFoldDB" id="A0A418NWS4"/>
<organism evidence="1 2">
    <name type="scientific">Aurantiacibacter zhengii</name>
    <dbReference type="NCBI Taxonomy" id="2307003"/>
    <lineage>
        <taxon>Bacteria</taxon>
        <taxon>Pseudomonadati</taxon>
        <taxon>Pseudomonadota</taxon>
        <taxon>Alphaproteobacteria</taxon>
        <taxon>Sphingomonadales</taxon>
        <taxon>Erythrobacteraceae</taxon>
        <taxon>Aurantiacibacter</taxon>
    </lineage>
</organism>
<evidence type="ECO:0000313" key="1">
    <source>
        <dbReference type="EMBL" id="RIV89038.1"/>
    </source>
</evidence>
<keyword evidence="2" id="KW-1185">Reference proteome</keyword>
<accession>A0A418NWS4</accession>
<dbReference type="OrthoDB" id="211174at2"/>
<sequence length="234" mass="25250">MVRRLLRAGLAILAVLVALAVGYPLAAWIGSSIPRHETVAATGETSETVQIMVETNGTHTGIIVPIVTATKDWRESLPSAARRDAYGRYPTHLSLGWGEREVFLNVPTWGDLKASTALRIATTGGDALMRVSHYVRPAPSPNHRPVTITQAQYARLVAAIERALPEVAEGEDRPVLTGTYVDDAYYEAKGSYSLANTCNTWVGNTLAEAGIEMGLWTPFAGGVMEWIPEPAPPD</sequence>
<evidence type="ECO:0000313" key="2">
    <source>
        <dbReference type="Proteomes" id="UP000286576"/>
    </source>
</evidence>
<dbReference type="EMBL" id="QXFL01000001">
    <property type="protein sequence ID" value="RIV89038.1"/>
    <property type="molecule type" value="Genomic_DNA"/>
</dbReference>
<name>A0A418NWS4_9SPHN</name>
<dbReference type="Pfam" id="PF09601">
    <property type="entry name" value="DUF2459"/>
    <property type="match status" value="1"/>
</dbReference>
<dbReference type="RefSeq" id="WP_119584316.1">
    <property type="nucleotide sequence ID" value="NZ_CAWODQ010000001.1"/>
</dbReference>